<feature type="non-terminal residue" evidence="1">
    <location>
        <position position="1"/>
    </location>
</feature>
<accession>A0A699UN45</accession>
<proteinExistence type="predicted"/>
<sequence length="139" mass="15608">GKISLLVKIGDEEHSTSAWMNFIVVRSPSPYNRIIGRVVGLFLLECTMVSGPGVPQPVINQVTEEKIQVEIHPEYPEQTIAIGSTLTEEGRKELYGLLRHNLDMFARKPVDMTGVLRHVAEHRLNIREGSLPVRQKKNG</sequence>
<evidence type="ECO:0008006" key="2">
    <source>
        <dbReference type="Google" id="ProtNLM"/>
    </source>
</evidence>
<comment type="caution">
    <text evidence="1">The sequence shown here is derived from an EMBL/GenBank/DDBJ whole genome shotgun (WGS) entry which is preliminary data.</text>
</comment>
<name>A0A699UN45_TANCI</name>
<gene>
    <name evidence="1" type="ORF">Tci_895522</name>
</gene>
<protein>
    <recommendedName>
        <fullName evidence="2">Reverse transcriptase domain-containing protein</fullName>
    </recommendedName>
</protein>
<evidence type="ECO:0000313" key="1">
    <source>
        <dbReference type="EMBL" id="GFD23553.1"/>
    </source>
</evidence>
<dbReference type="AlphaFoldDB" id="A0A699UN45"/>
<organism evidence="1">
    <name type="scientific">Tanacetum cinerariifolium</name>
    <name type="common">Dalmatian daisy</name>
    <name type="synonym">Chrysanthemum cinerariifolium</name>
    <dbReference type="NCBI Taxonomy" id="118510"/>
    <lineage>
        <taxon>Eukaryota</taxon>
        <taxon>Viridiplantae</taxon>
        <taxon>Streptophyta</taxon>
        <taxon>Embryophyta</taxon>
        <taxon>Tracheophyta</taxon>
        <taxon>Spermatophyta</taxon>
        <taxon>Magnoliopsida</taxon>
        <taxon>eudicotyledons</taxon>
        <taxon>Gunneridae</taxon>
        <taxon>Pentapetalae</taxon>
        <taxon>asterids</taxon>
        <taxon>campanulids</taxon>
        <taxon>Asterales</taxon>
        <taxon>Asteraceae</taxon>
        <taxon>Asteroideae</taxon>
        <taxon>Anthemideae</taxon>
        <taxon>Anthemidinae</taxon>
        <taxon>Tanacetum</taxon>
    </lineage>
</organism>
<reference evidence="1" key="1">
    <citation type="journal article" date="2019" name="Sci. Rep.">
        <title>Draft genome of Tanacetum cinerariifolium, the natural source of mosquito coil.</title>
        <authorList>
            <person name="Yamashiro T."/>
            <person name="Shiraishi A."/>
            <person name="Satake H."/>
            <person name="Nakayama K."/>
        </authorList>
    </citation>
    <scope>NUCLEOTIDE SEQUENCE</scope>
</reference>
<dbReference type="EMBL" id="BKCJ011345628">
    <property type="protein sequence ID" value="GFD23553.1"/>
    <property type="molecule type" value="Genomic_DNA"/>
</dbReference>